<dbReference type="Gene3D" id="3.40.50.1820">
    <property type="entry name" value="alpha/beta hydrolase"/>
    <property type="match status" value="1"/>
</dbReference>
<dbReference type="Proteomes" id="UP000234206">
    <property type="component" value="Unassembled WGS sequence"/>
</dbReference>
<organism evidence="1 2">
    <name type="scientific">Kytococcus schroeteri</name>
    <dbReference type="NCBI Taxonomy" id="138300"/>
    <lineage>
        <taxon>Bacteria</taxon>
        <taxon>Bacillati</taxon>
        <taxon>Actinomycetota</taxon>
        <taxon>Actinomycetes</taxon>
        <taxon>Micrococcales</taxon>
        <taxon>Kytococcaceae</taxon>
        <taxon>Kytococcus</taxon>
    </lineage>
</organism>
<dbReference type="InterPro" id="IPR029058">
    <property type="entry name" value="AB_hydrolase_fold"/>
</dbReference>
<dbReference type="EMBL" id="PKIZ01000032">
    <property type="protein sequence ID" value="PKZ40770.1"/>
    <property type="molecule type" value="Genomic_DNA"/>
</dbReference>
<dbReference type="RefSeq" id="WP_101850131.1">
    <property type="nucleotide sequence ID" value="NZ_PKIZ01000032.1"/>
</dbReference>
<dbReference type="SUPFAM" id="SSF53474">
    <property type="entry name" value="alpha/beta-Hydrolases"/>
    <property type="match status" value="1"/>
</dbReference>
<name>A0A2I1P832_9MICO</name>
<comment type="caution">
    <text evidence="1">The sequence shown here is derived from an EMBL/GenBank/DDBJ whole genome shotgun (WGS) entry which is preliminary data.</text>
</comment>
<dbReference type="OrthoDB" id="2987348at2"/>
<proteinExistence type="predicted"/>
<gene>
    <name evidence="1" type="ORF">CYJ76_11210</name>
</gene>
<evidence type="ECO:0000313" key="1">
    <source>
        <dbReference type="EMBL" id="PKZ40770.1"/>
    </source>
</evidence>
<dbReference type="AlphaFoldDB" id="A0A2I1P832"/>
<reference evidence="1 2" key="1">
    <citation type="submission" date="2017-12" db="EMBL/GenBank/DDBJ databases">
        <title>Phylogenetic diversity of female urinary microbiome.</title>
        <authorList>
            <person name="Thomas-White K."/>
            <person name="Wolfe A.J."/>
        </authorList>
    </citation>
    <scope>NUCLEOTIDE SEQUENCE [LARGE SCALE GENOMIC DNA]</scope>
    <source>
        <strain evidence="1 2">UMB1298</strain>
    </source>
</reference>
<keyword evidence="2" id="KW-1185">Reference proteome</keyword>
<sequence length="95" mass="9717">MSPTPHVVRRGIGLPVVALHGNGVDHRLLAALDPTLEAAGGLERIYLDLPGFGQTPSLPAAAGGLPELAAWTVEAVRTLTPGSPFALLANSAHPI</sequence>
<evidence type="ECO:0008006" key="3">
    <source>
        <dbReference type="Google" id="ProtNLM"/>
    </source>
</evidence>
<protein>
    <recommendedName>
        <fullName evidence="3">Alpha/beta hydrolase</fullName>
    </recommendedName>
</protein>
<evidence type="ECO:0000313" key="2">
    <source>
        <dbReference type="Proteomes" id="UP000234206"/>
    </source>
</evidence>
<accession>A0A2I1P832</accession>